<evidence type="ECO:0000313" key="6">
    <source>
        <dbReference type="Proteomes" id="UP000219564"/>
    </source>
</evidence>
<gene>
    <name evidence="5" type="ORF">PLUA15_50119</name>
</gene>
<dbReference type="GO" id="GO:0016042">
    <property type="term" value="P:lipid catabolic process"/>
    <property type="evidence" value="ECO:0007669"/>
    <property type="project" value="UniProtKB-UniRule"/>
</dbReference>
<dbReference type="Gene3D" id="1.20.1050.100">
    <property type="match status" value="1"/>
</dbReference>
<evidence type="ECO:0000259" key="4">
    <source>
        <dbReference type="PROSITE" id="PS51635"/>
    </source>
</evidence>
<proteinExistence type="predicted"/>
<dbReference type="InterPro" id="IPR052580">
    <property type="entry name" value="Lipid_Hydrolase"/>
</dbReference>
<reference evidence="5 6" key="1">
    <citation type="submission" date="2017-08" db="EMBL/GenBank/DDBJ databases">
        <authorList>
            <person name="Chaillou S."/>
        </authorList>
    </citation>
    <scope>NUCLEOTIDE SEQUENCE [LARGE SCALE GENOMIC DNA]</scope>
    <source>
        <strain evidence="5 6">MFPA15A1205</strain>
    </source>
</reference>
<dbReference type="SUPFAM" id="SSF52151">
    <property type="entry name" value="FabD/lysophospholipase-like"/>
    <property type="match status" value="1"/>
</dbReference>
<evidence type="ECO:0000256" key="1">
    <source>
        <dbReference type="ARBA" id="ARBA00023098"/>
    </source>
</evidence>
<dbReference type="PANTHER" id="PTHR46394:SF1">
    <property type="entry name" value="PNPLA DOMAIN-CONTAINING PROTEIN"/>
    <property type="match status" value="1"/>
</dbReference>
<dbReference type="Pfam" id="PF20848">
    <property type="entry name" value="ExoU_mid_dom"/>
    <property type="match status" value="1"/>
</dbReference>
<evidence type="ECO:0000313" key="5">
    <source>
        <dbReference type="EMBL" id="SOB54246.1"/>
    </source>
</evidence>
<feature type="active site" description="Proton acceptor" evidence="2">
    <location>
        <position position="342"/>
    </location>
</feature>
<dbReference type="Proteomes" id="UP000219564">
    <property type="component" value="Unassembled WGS sequence"/>
</dbReference>
<keyword evidence="2" id="KW-0442">Lipid degradation</keyword>
<evidence type="ECO:0000256" key="2">
    <source>
        <dbReference type="PROSITE-ProRule" id="PRU01161"/>
    </source>
</evidence>
<dbReference type="EMBL" id="OBKZ01000045">
    <property type="protein sequence ID" value="SOB54246.1"/>
    <property type="molecule type" value="Genomic_DNA"/>
</dbReference>
<feature type="compositionally biased region" description="Low complexity" evidence="3">
    <location>
        <begin position="13"/>
        <end position="28"/>
    </location>
</feature>
<feature type="short sequence motif" description="DGA/G" evidence="2">
    <location>
        <begin position="342"/>
        <end position="344"/>
    </location>
</feature>
<feature type="short sequence motif" description="GXSXG" evidence="2">
    <location>
        <begin position="139"/>
        <end position="143"/>
    </location>
</feature>
<dbReference type="InterPro" id="IPR002641">
    <property type="entry name" value="PNPLA_dom"/>
</dbReference>
<dbReference type="Gene3D" id="3.40.1090.10">
    <property type="entry name" value="Cytosolic phospholipase A2 catalytic domain"/>
    <property type="match status" value="1"/>
</dbReference>
<dbReference type="AlphaFoldDB" id="A0AAX2HF60"/>
<sequence>MKIQSTPPAGLNPAIATPAPSAAQAPKATLSTDPVGQSLTSALKSASGIVIKDQLPDIGRIKLLTPLPQGAAHTVAQQVGQRQLTLREFDNGVAQLELSRPPLTSLVLSGGGAKGAAYPGAIKALEDNGALDGIRSMSGSSAGGITAALLASGMGAGEFKTLSDGMDLISLLDSTQTKHKLFQRICTEIGNLAHKYLPKVGSFTQLILNVLPRVQSEALPLEKVIRDESSKAVLNQISAHPQVASQPAVAAIAHKLEQGGAVTFGDLKLLSQHIPQIKELNITGTAMYEGRPQMVVFNASLTPDMSIARAAHISGSFPVVFKPVDEQAQPFQVEGEHTAFKDGGVMLNVPVPEMVDRTFSTSPLRQSDNLILMFEEEEGVAPDRGDRFGGALTDWMVGAPVAARLILQNEALAAHDDQTVIVPLKTDKGDFSTTFGGTLNFSMPGDVKNHLQERLDQAVSGHLEQRALTREQYTFASMEAALNALDDDMLTSLAAQNPAQAGDVLQFRQQAREAFSELTVAIVAQNGTPAGLTFNDQMRAAFTQLDALASTPERKEWLAKELNHADNVDHQQLLSAVRGQAIESPVLKAAIEEMQVRTVAVVAENIRKEVIYPSLYRAGQPDSNVALLRRAEHSLARATTAAQVNQVLDDIIDNYGARNKPWSKPLSSPTIEMAKAWRMAE</sequence>
<dbReference type="InterPro" id="IPR049154">
    <property type="entry name" value="ExoU_C"/>
</dbReference>
<dbReference type="GO" id="GO:0016787">
    <property type="term" value="F:hydrolase activity"/>
    <property type="evidence" value="ECO:0007669"/>
    <property type="project" value="UniProtKB-UniRule"/>
</dbReference>
<dbReference type="PROSITE" id="PS51635">
    <property type="entry name" value="PNPLA"/>
    <property type="match status" value="1"/>
</dbReference>
<name>A0AAX2HF60_9PSED</name>
<dbReference type="InterPro" id="IPR016035">
    <property type="entry name" value="Acyl_Trfase/lysoPLipase"/>
</dbReference>
<evidence type="ECO:0000256" key="3">
    <source>
        <dbReference type="SAM" id="MobiDB-lite"/>
    </source>
</evidence>
<dbReference type="InterPro" id="IPR049155">
    <property type="entry name" value="ExoU_mid_dom"/>
</dbReference>
<dbReference type="CDD" id="cd07207">
    <property type="entry name" value="Pat_ExoU_VipD_like"/>
    <property type="match status" value="1"/>
</dbReference>
<keyword evidence="2" id="KW-0378">Hydrolase</keyword>
<feature type="short sequence motif" description="GXGXXG" evidence="2">
    <location>
        <begin position="110"/>
        <end position="115"/>
    </location>
</feature>
<feature type="active site" description="Nucleophile" evidence="2">
    <location>
        <position position="141"/>
    </location>
</feature>
<dbReference type="Pfam" id="PF20983">
    <property type="entry name" value="ExoU_C"/>
    <property type="match status" value="1"/>
</dbReference>
<keyword evidence="1 2" id="KW-0443">Lipid metabolism</keyword>
<accession>A0AAX2HF60</accession>
<protein>
    <submittedName>
        <fullName evidence="5">ExoU protein</fullName>
    </submittedName>
</protein>
<dbReference type="PANTHER" id="PTHR46394">
    <property type="entry name" value="ANNEXIN"/>
    <property type="match status" value="1"/>
</dbReference>
<dbReference type="RefSeq" id="WP_097192604.1">
    <property type="nucleotide sequence ID" value="NZ_OBKZ01000045.1"/>
</dbReference>
<comment type="caution">
    <text evidence="5">The sequence shown here is derived from an EMBL/GenBank/DDBJ whole genome shotgun (WGS) entry which is preliminary data.</text>
</comment>
<feature type="domain" description="PNPLA" evidence="4">
    <location>
        <begin position="106"/>
        <end position="355"/>
    </location>
</feature>
<feature type="region of interest" description="Disordered" evidence="3">
    <location>
        <begin position="1"/>
        <end position="33"/>
    </location>
</feature>
<dbReference type="Pfam" id="PF01734">
    <property type="entry name" value="Patatin"/>
    <property type="match status" value="1"/>
</dbReference>
<organism evidence="5 6">
    <name type="scientific">Pseudomonas lundensis</name>
    <dbReference type="NCBI Taxonomy" id="86185"/>
    <lineage>
        <taxon>Bacteria</taxon>
        <taxon>Pseudomonadati</taxon>
        <taxon>Pseudomonadota</taxon>
        <taxon>Gammaproteobacteria</taxon>
        <taxon>Pseudomonadales</taxon>
        <taxon>Pseudomonadaceae</taxon>
        <taxon>Pseudomonas</taxon>
    </lineage>
</organism>